<dbReference type="InterPro" id="IPR025737">
    <property type="entry name" value="FApF"/>
</dbReference>
<dbReference type="RefSeq" id="WP_214187478.1">
    <property type="nucleotide sequence ID" value="NZ_BSDS01000002.1"/>
</dbReference>
<organism evidence="1 2">
    <name type="scientific">Geobacter hydrogenophilus</name>
    <dbReference type="NCBI Taxonomy" id="40983"/>
    <lineage>
        <taxon>Bacteria</taxon>
        <taxon>Pseudomonadati</taxon>
        <taxon>Thermodesulfobacteriota</taxon>
        <taxon>Desulfuromonadia</taxon>
        <taxon>Geobacterales</taxon>
        <taxon>Geobacteraceae</taxon>
        <taxon>Geobacter</taxon>
    </lineage>
</organism>
<dbReference type="AlphaFoldDB" id="A0A9W6LE11"/>
<name>A0A9W6LE11_9BACT</name>
<dbReference type="EMBL" id="BSDS01000002">
    <property type="protein sequence ID" value="GLI39540.1"/>
    <property type="molecule type" value="Genomic_DNA"/>
</dbReference>
<accession>A0A9W6LE11</accession>
<proteinExistence type="predicted"/>
<dbReference type="Pfam" id="PF13557">
    <property type="entry name" value="Phenol_MetA_deg"/>
    <property type="match status" value="1"/>
</dbReference>
<dbReference type="Proteomes" id="UP001144352">
    <property type="component" value="Unassembled WGS sequence"/>
</dbReference>
<comment type="caution">
    <text evidence="1">The sequence shown here is derived from an EMBL/GenBank/DDBJ whole genome shotgun (WGS) entry which is preliminary data.</text>
</comment>
<keyword evidence="2" id="KW-1185">Reference proteome</keyword>
<evidence type="ECO:0000313" key="1">
    <source>
        <dbReference type="EMBL" id="GLI39540.1"/>
    </source>
</evidence>
<sequence length="336" mass="35827">MGGKRILVLTAVMIAVGYGFARADHPTVGFGAGIAGPAITIPATTLPKGGGAVTLRVEYVKFHAFSDAELARFAAQGTEGHSVDYLLSPSVGVGYGLTDSLTIGMRLPYVLRTGIREGHDEGGEIAIDNHGDADGVGDLTLLGQYRFLRNEDFNLESALLGGLKMPTGATGVKVRNGVLFETEHQPGSGSWDPLLGMAVSKRIGAMSFDANLLYTFATRGAQRTNLGDRLHYNFATSYRLGKEQGHHHSNGMADHHHLAWDLILEMNGEWQEKQRISGVVDENSGGSLVYISPGARLCSDSGWAATLSVGVPVIEERNGVQHETDLRLVGGLTKGF</sequence>
<protein>
    <recommendedName>
        <fullName evidence="3">Transporter</fullName>
    </recommendedName>
</protein>
<evidence type="ECO:0008006" key="3">
    <source>
        <dbReference type="Google" id="ProtNLM"/>
    </source>
</evidence>
<gene>
    <name evidence="1" type="ORF">GHYDROH2_30410</name>
</gene>
<reference evidence="1" key="1">
    <citation type="submission" date="2022-12" db="EMBL/GenBank/DDBJ databases">
        <title>Reference genome sequencing for broad-spectrum identification of bacterial and archaeal isolates by mass spectrometry.</title>
        <authorList>
            <person name="Sekiguchi Y."/>
            <person name="Tourlousse D.M."/>
        </authorList>
    </citation>
    <scope>NUCLEOTIDE SEQUENCE</scope>
    <source>
        <strain evidence="1">H2</strain>
    </source>
</reference>
<evidence type="ECO:0000313" key="2">
    <source>
        <dbReference type="Proteomes" id="UP001144352"/>
    </source>
</evidence>